<sequence length="220" mass="25543">MRAFLKKITHPFLKFGLNKFYSKPRIFSFQNIQIRVHPDVFPPQMTFSTKILLDYIETLNLENKRLLELGCGSGIISLLAAKKGGIVTASDINEIALNYLKKNASKNHLKLKIIYSDLFQNLDNQTFDYILINPPYYPKKANTVKEQAWFCGENFEYFENLFSQLTNYLSYENNCLMILSQDCEIEKIKAIALKNTIAFELVLEKKHLVETNYIFKLTSS</sequence>
<dbReference type="AlphaFoldDB" id="A0AA96F3N7"/>
<keyword evidence="8" id="KW-1185">Reference proteome</keyword>
<dbReference type="GO" id="GO:0035657">
    <property type="term" value="C:eRF1 methyltransferase complex"/>
    <property type="evidence" value="ECO:0007669"/>
    <property type="project" value="TreeGrafter"/>
</dbReference>
<evidence type="ECO:0000313" key="6">
    <source>
        <dbReference type="EMBL" id="WNM19376.1"/>
    </source>
</evidence>
<accession>A0AA96F3N7</accession>
<dbReference type="PANTHER" id="PTHR45875:SF1">
    <property type="entry name" value="METHYLTRANSFERASE N6AMT1"/>
    <property type="match status" value="1"/>
</dbReference>
<dbReference type="GO" id="GO:0008170">
    <property type="term" value="F:N-methyltransferase activity"/>
    <property type="evidence" value="ECO:0007669"/>
    <property type="project" value="UniProtKB-ARBA"/>
</dbReference>
<evidence type="ECO:0000259" key="5">
    <source>
        <dbReference type="Pfam" id="PF05175"/>
    </source>
</evidence>
<dbReference type="PROSITE" id="PS00092">
    <property type="entry name" value="N6_MTASE"/>
    <property type="match status" value="1"/>
</dbReference>
<feature type="domain" description="Methyltransferase small" evidence="5">
    <location>
        <begin position="32"/>
        <end position="143"/>
    </location>
</feature>
<dbReference type="GO" id="GO:0032259">
    <property type="term" value="P:methylation"/>
    <property type="evidence" value="ECO:0007669"/>
    <property type="project" value="UniProtKB-KW"/>
</dbReference>
<dbReference type="GO" id="GO:0008276">
    <property type="term" value="F:protein methyltransferase activity"/>
    <property type="evidence" value="ECO:0007669"/>
    <property type="project" value="TreeGrafter"/>
</dbReference>
<dbReference type="SUPFAM" id="SSF53335">
    <property type="entry name" value="S-adenosyl-L-methionine-dependent methyltransferases"/>
    <property type="match status" value="1"/>
</dbReference>
<evidence type="ECO:0000256" key="1">
    <source>
        <dbReference type="ARBA" id="ARBA00006149"/>
    </source>
</evidence>
<proteinExistence type="inferred from homology"/>
<dbReference type="Pfam" id="PF05175">
    <property type="entry name" value="MTS"/>
    <property type="match status" value="1"/>
</dbReference>
<comment type="similarity">
    <text evidence="1">Belongs to the eukaryotic/archaeal PrmC-related family.</text>
</comment>
<dbReference type="EMBL" id="CP134878">
    <property type="protein sequence ID" value="WNM19376.1"/>
    <property type="molecule type" value="Genomic_DNA"/>
</dbReference>
<reference evidence="7 8" key="1">
    <citation type="submission" date="2023-09" db="EMBL/GenBank/DDBJ databases">
        <title>Flavobacterium sp. a novel bacteria isolate from Pepper rhizosphere.</title>
        <authorList>
            <person name="Peng Y."/>
            <person name="Lee J."/>
        </authorList>
    </citation>
    <scope>NUCLEOTIDE SEQUENCE [LARGE SCALE GENOMIC DNA]</scope>
    <source>
        <strain evidence="6">PMR2A8</strain>
        <strain evidence="7 8">PMTSA4</strain>
    </source>
</reference>
<evidence type="ECO:0000256" key="4">
    <source>
        <dbReference type="ARBA" id="ARBA00022691"/>
    </source>
</evidence>
<organism evidence="7 8">
    <name type="scientific">Flavobacterium capsici</name>
    <dbReference type="NCBI Taxonomy" id="3075618"/>
    <lineage>
        <taxon>Bacteria</taxon>
        <taxon>Pseudomonadati</taxon>
        <taxon>Bacteroidota</taxon>
        <taxon>Flavobacteriia</taxon>
        <taxon>Flavobacteriales</taxon>
        <taxon>Flavobacteriaceae</taxon>
        <taxon>Flavobacterium</taxon>
    </lineage>
</organism>
<gene>
    <name evidence="7" type="ORF">RN605_08705</name>
    <name evidence="6" type="ORF">RN608_01535</name>
</gene>
<dbReference type="InterPro" id="IPR007848">
    <property type="entry name" value="Small_mtfrase_dom"/>
</dbReference>
<keyword evidence="2 7" id="KW-0489">Methyltransferase</keyword>
<dbReference type="Proteomes" id="UP001304515">
    <property type="component" value="Chromosome"/>
</dbReference>
<name>A0AA96F3N7_9FLAO</name>
<dbReference type="EMBL" id="CP134890">
    <property type="protein sequence ID" value="WNM20765.1"/>
    <property type="molecule type" value="Genomic_DNA"/>
</dbReference>
<protein>
    <submittedName>
        <fullName evidence="7">Methyltransferase</fullName>
    </submittedName>
</protein>
<dbReference type="GO" id="GO:0008757">
    <property type="term" value="F:S-adenosylmethionine-dependent methyltransferase activity"/>
    <property type="evidence" value="ECO:0007669"/>
    <property type="project" value="TreeGrafter"/>
</dbReference>
<dbReference type="InterPro" id="IPR052190">
    <property type="entry name" value="Euk-Arch_PrmC-MTase"/>
</dbReference>
<dbReference type="InterPro" id="IPR002052">
    <property type="entry name" value="DNA_methylase_N6_adenine_CS"/>
</dbReference>
<dbReference type="CDD" id="cd02440">
    <property type="entry name" value="AdoMet_MTases"/>
    <property type="match status" value="1"/>
</dbReference>
<evidence type="ECO:0000256" key="2">
    <source>
        <dbReference type="ARBA" id="ARBA00022603"/>
    </source>
</evidence>
<dbReference type="KEGG" id="fcj:RN605_08705"/>
<keyword evidence="4" id="KW-0949">S-adenosyl-L-methionine</keyword>
<dbReference type="InterPro" id="IPR029063">
    <property type="entry name" value="SAM-dependent_MTases_sf"/>
</dbReference>
<evidence type="ECO:0000256" key="3">
    <source>
        <dbReference type="ARBA" id="ARBA00022679"/>
    </source>
</evidence>
<dbReference type="RefSeq" id="WP_313324251.1">
    <property type="nucleotide sequence ID" value="NZ_CP134878.1"/>
</dbReference>
<dbReference type="Gene3D" id="3.40.50.150">
    <property type="entry name" value="Vaccinia Virus protein VP39"/>
    <property type="match status" value="1"/>
</dbReference>
<evidence type="ECO:0000313" key="7">
    <source>
        <dbReference type="EMBL" id="WNM20765.1"/>
    </source>
</evidence>
<keyword evidence="3" id="KW-0808">Transferase</keyword>
<dbReference type="GO" id="GO:0003676">
    <property type="term" value="F:nucleic acid binding"/>
    <property type="evidence" value="ECO:0007669"/>
    <property type="project" value="InterPro"/>
</dbReference>
<dbReference type="PANTHER" id="PTHR45875">
    <property type="entry name" value="METHYLTRANSFERASE N6AMT1"/>
    <property type="match status" value="1"/>
</dbReference>
<evidence type="ECO:0000313" key="8">
    <source>
        <dbReference type="Proteomes" id="UP001304515"/>
    </source>
</evidence>
<accession>A0AA96F103</accession>